<reference evidence="3 4" key="1">
    <citation type="submission" date="2018-08" db="EMBL/GenBank/DDBJ databases">
        <title>A genome reference for cultivated species of the human gut microbiota.</title>
        <authorList>
            <person name="Zou Y."/>
            <person name="Xue W."/>
            <person name="Luo G."/>
        </authorList>
    </citation>
    <scope>NUCLEOTIDE SEQUENCE [LARGE SCALE GENOMIC DNA]</scope>
    <source>
        <strain evidence="3 4">AM37-1AC</strain>
    </source>
</reference>
<protein>
    <submittedName>
        <fullName evidence="3">Flagellar protein</fullName>
    </submittedName>
</protein>
<dbReference type="EMBL" id="QSHO01000012">
    <property type="protein sequence ID" value="RHC15734.1"/>
    <property type="molecule type" value="Genomic_DNA"/>
</dbReference>
<keyword evidence="3" id="KW-0966">Cell projection</keyword>
<accession>A0A1Q6SF86</accession>
<sequence length="139" mass="15759">MTGGHANMEVKNCKDCGRLFNYMGGAPLCDGCRKKLEQKFQEVKQYLDENPNASVNQVSEDNDVSVKQIKQWIREERLSLSEASLDGVTCEHCGRPIRTGRFCEKCKAAMANSFANSIEKPKPLEPQKKERDGNKMRFL</sequence>
<dbReference type="Proteomes" id="UP000479531">
    <property type="component" value="Unassembled WGS sequence"/>
</dbReference>
<dbReference type="AlphaFoldDB" id="A0A1Q6SF86"/>
<dbReference type="EMBL" id="WGGT01000008">
    <property type="protein sequence ID" value="MVQ45681.1"/>
    <property type="molecule type" value="Genomic_DNA"/>
</dbReference>
<name>A0A1Q6SF86_9FIRM</name>
<evidence type="ECO:0000313" key="4">
    <source>
        <dbReference type="Proteomes" id="UP000283513"/>
    </source>
</evidence>
<evidence type="ECO:0000256" key="1">
    <source>
        <dbReference type="SAM" id="MobiDB-lite"/>
    </source>
</evidence>
<comment type="caution">
    <text evidence="3">The sequence shown here is derived from an EMBL/GenBank/DDBJ whole genome shotgun (WGS) entry which is preliminary data.</text>
</comment>
<proteinExistence type="predicted"/>
<organism evidence="3 4">
    <name type="scientific">Roseburia intestinalis</name>
    <dbReference type="NCBI Taxonomy" id="166486"/>
    <lineage>
        <taxon>Bacteria</taxon>
        <taxon>Bacillati</taxon>
        <taxon>Bacillota</taxon>
        <taxon>Clostridia</taxon>
        <taxon>Lachnospirales</taxon>
        <taxon>Lachnospiraceae</taxon>
        <taxon>Roseburia</taxon>
    </lineage>
</organism>
<evidence type="ECO:0000313" key="2">
    <source>
        <dbReference type="EMBL" id="MVQ45681.1"/>
    </source>
</evidence>
<keyword evidence="3" id="KW-0282">Flagellum</keyword>
<evidence type="ECO:0000313" key="5">
    <source>
        <dbReference type="Proteomes" id="UP000479531"/>
    </source>
</evidence>
<dbReference type="Proteomes" id="UP000283513">
    <property type="component" value="Unassembled WGS sequence"/>
</dbReference>
<gene>
    <name evidence="3" type="ORF">DW856_13535</name>
    <name evidence="2" type="ORF">GCK47_08185</name>
</gene>
<keyword evidence="3" id="KW-0969">Cilium</keyword>
<reference evidence="2 5" key="2">
    <citation type="submission" date="2019-10" db="EMBL/GenBank/DDBJ databases">
        <title>Roseburia spp. ameliorate alcoholic fatty liver via restoration of gut barrier function.</title>
        <authorList>
            <person name="Seo B."/>
            <person name="Ko G."/>
        </authorList>
    </citation>
    <scope>NUCLEOTIDE SEQUENCE [LARGE SCALE GENOMIC DNA]</scope>
    <source>
        <strain evidence="2 5">SNUG30017</strain>
    </source>
</reference>
<evidence type="ECO:0000313" key="3">
    <source>
        <dbReference type="EMBL" id="RHC15734.1"/>
    </source>
</evidence>
<feature type="region of interest" description="Disordered" evidence="1">
    <location>
        <begin position="117"/>
        <end position="139"/>
    </location>
</feature>
<feature type="compositionally biased region" description="Basic and acidic residues" evidence="1">
    <location>
        <begin position="119"/>
        <end position="139"/>
    </location>
</feature>